<protein>
    <recommendedName>
        <fullName evidence="5">RNI-like protein</fullName>
    </recommendedName>
</protein>
<name>A0AAD9DH22_9STRA</name>
<reference evidence="3" key="1">
    <citation type="submission" date="2023-06" db="EMBL/GenBank/DDBJ databases">
        <title>Survivors Of The Sea: Transcriptome response of Skeletonema marinoi to long-term dormancy.</title>
        <authorList>
            <person name="Pinder M.I.M."/>
            <person name="Kourtchenko O."/>
            <person name="Robertson E.K."/>
            <person name="Larsson T."/>
            <person name="Maumus F."/>
            <person name="Osuna-Cruz C.M."/>
            <person name="Vancaester E."/>
            <person name="Stenow R."/>
            <person name="Vandepoele K."/>
            <person name="Ploug H."/>
            <person name="Bruchert V."/>
            <person name="Godhe A."/>
            <person name="Topel M."/>
        </authorList>
    </citation>
    <scope>NUCLEOTIDE SEQUENCE</scope>
    <source>
        <strain evidence="3">R05AC</strain>
    </source>
</reference>
<dbReference type="InterPro" id="IPR052201">
    <property type="entry name" value="LRR-containing_regulator"/>
</dbReference>
<evidence type="ECO:0000256" key="1">
    <source>
        <dbReference type="ARBA" id="ARBA00022737"/>
    </source>
</evidence>
<feature type="region of interest" description="Disordered" evidence="2">
    <location>
        <begin position="195"/>
        <end position="272"/>
    </location>
</feature>
<feature type="compositionally biased region" description="Polar residues" evidence="2">
    <location>
        <begin position="237"/>
        <end position="248"/>
    </location>
</feature>
<dbReference type="Proteomes" id="UP001224775">
    <property type="component" value="Unassembled WGS sequence"/>
</dbReference>
<dbReference type="PANTHER" id="PTHR24111:SF0">
    <property type="entry name" value="LEUCINE-RICH REPEAT-CONTAINING PROTEIN"/>
    <property type="match status" value="1"/>
</dbReference>
<evidence type="ECO:0008006" key="5">
    <source>
        <dbReference type="Google" id="ProtNLM"/>
    </source>
</evidence>
<proteinExistence type="predicted"/>
<sequence>MDSNQSSSGSSLPSACYDAKKACIRLLGEGSFLEGSIIEMEQAEQTGTFLMAEVMEIVIMGDGMVPLAVHNERVKKKPKSPTSIAAAPAAMAAEGKGGLVEQNNVSVNPQPTKYVYDELRRAEIQSLMKDKSIGRQEKLRRMAEIKAKYEDLHSDASSELQPKVNSAPDPQIQSSSPTRAVDRWNRGAVAAVSTNALKQSLTQPKKPDPQPQPTLDNNSAQSTRAASRWNRGAVAAVSTNALKQSLTQPKKPDPQTRPTLNSSAQSTRAASRWNRGAIAAVSSNTFKQSITSKQPTEQPKNINEEDIDDLIRLLRFNDPSLTSLILDGRGFDEASWEGLFDSIEENTHVTELSLVNCNLEDSTVGVLVLALVENETLTSINLSYNEDLTDDTGEGLRKVIKQGNAIVKKINIEGTSISSETADKIQTILDERDDSVILLKLQEARQAKIKALLAFSASSEVEKNNRRLAEEEEEEEDDAHSPEKKRLNRSVSSKNSHKSSDSSVSSGKGRNRRKTNEATPISRSSSQRSTASGSRSSPDKKLQHAVKANMAARQMANLGGDMNHVGKSASQLKELRKQRGECVHCGQKCFSKTMFKTVPLSIPNKVQDGRCLRCDF</sequence>
<feature type="region of interest" description="Disordered" evidence="2">
    <location>
        <begin position="153"/>
        <end position="182"/>
    </location>
</feature>
<feature type="compositionally biased region" description="Low complexity" evidence="2">
    <location>
        <begin position="522"/>
        <end position="536"/>
    </location>
</feature>
<comment type="caution">
    <text evidence="3">The sequence shown here is derived from an EMBL/GenBank/DDBJ whole genome shotgun (WGS) entry which is preliminary data.</text>
</comment>
<dbReference type="Gene3D" id="3.80.10.10">
    <property type="entry name" value="Ribonuclease Inhibitor"/>
    <property type="match status" value="1"/>
</dbReference>
<dbReference type="EMBL" id="JATAAI010000005">
    <property type="protein sequence ID" value="KAK1745814.1"/>
    <property type="molecule type" value="Genomic_DNA"/>
</dbReference>
<feature type="compositionally biased region" description="Polar residues" evidence="2">
    <location>
        <begin position="256"/>
        <end position="269"/>
    </location>
</feature>
<evidence type="ECO:0000256" key="2">
    <source>
        <dbReference type="SAM" id="MobiDB-lite"/>
    </source>
</evidence>
<keyword evidence="4" id="KW-1185">Reference proteome</keyword>
<dbReference type="InterPro" id="IPR032675">
    <property type="entry name" value="LRR_dom_sf"/>
</dbReference>
<dbReference type="PANTHER" id="PTHR24111">
    <property type="entry name" value="LEUCINE-RICH REPEAT-CONTAINING PROTEIN 34"/>
    <property type="match status" value="1"/>
</dbReference>
<evidence type="ECO:0000313" key="3">
    <source>
        <dbReference type="EMBL" id="KAK1745814.1"/>
    </source>
</evidence>
<evidence type="ECO:0000313" key="4">
    <source>
        <dbReference type="Proteomes" id="UP001224775"/>
    </source>
</evidence>
<organism evidence="3 4">
    <name type="scientific">Skeletonema marinoi</name>
    <dbReference type="NCBI Taxonomy" id="267567"/>
    <lineage>
        <taxon>Eukaryota</taxon>
        <taxon>Sar</taxon>
        <taxon>Stramenopiles</taxon>
        <taxon>Ochrophyta</taxon>
        <taxon>Bacillariophyta</taxon>
        <taxon>Coscinodiscophyceae</taxon>
        <taxon>Thalassiosirophycidae</taxon>
        <taxon>Thalassiosirales</taxon>
        <taxon>Skeletonemataceae</taxon>
        <taxon>Skeletonema</taxon>
        <taxon>Skeletonema marinoi-dohrnii complex</taxon>
    </lineage>
</organism>
<keyword evidence="1" id="KW-0677">Repeat</keyword>
<dbReference type="SUPFAM" id="SSF52047">
    <property type="entry name" value="RNI-like"/>
    <property type="match status" value="1"/>
</dbReference>
<gene>
    <name evidence="3" type="ORF">QTG54_003738</name>
</gene>
<accession>A0AAD9DH22</accession>
<dbReference type="AlphaFoldDB" id="A0AAD9DH22"/>
<feature type="region of interest" description="Disordered" evidence="2">
    <location>
        <begin position="461"/>
        <end position="545"/>
    </location>
</feature>